<name>A0A0L6V0S3_9BASI</name>
<evidence type="ECO:0000313" key="3">
    <source>
        <dbReference type="Proteomes" id="UP000037035"/>
    </source>
</evidence>
<gene>
    <name evidence="2" type="ORF">VP01_2972g3</name>
</gene>
<dbReference type="GO" id="GO:0032865">
    <property type="term" value="C:ERMES complex"/>
    <property type="evidence" value="ECO:0007669"/>
    <property type="project" value="InterPro"/>
</dbReference>
<dbReference type="OrthoDB" id="413361at2759"/>
<dbReference type="PANTHER" id="PTHR28204:SF1">
    <property type="entry name" value="MITOCHONDRIAL DISTRIBUTION AND MORPHOLOGY PROTEIN 12"/>
    <property type="match status" value="1"/>
</dbReference>
<keyword evidence="1" id="KW-0256">Endoplasmic reticulum</keyword>
<reference evidence="2 3" key="1">
    <citation type="submission" date="2015-08" db="EMBL/GenBank/DDBJ databases">
        <title>Next Generation Sequencing and Analysis of the Genome of Puccinia sorghi L Schw, the Causal Agent of Maize Common Rust.</title>
        <authorList>
            <person name="Rochi L."/>
            <person name="Burguener G."/>
            <person name="Darino M."/>
            <person name="Turjanski A."/>
            <person name="Kreff E."/>
            <person name="Dieguez M.J."/>
            <person name="Sacco F."/>
        </authorList>
    </citation>
    <scope>NUCLEOTIDE SEQUENCE [LARGE SCALE GENOMIC DNA]</scope>
    <source>
        <strain evidence="2 3">RO10H11247</strain>
    </source>
</reference>
<dbReference type="VEuPathDB" id="FungiDB:VP01_2972g3"/>
<organism evidence="2 3">
    <name type="scientific">Puccinia sorghi</name>
    <dbReference type="NCBI Taxonomy" id="27349"/>
    <lineage>
        <taxon>Eukaryota</taxon>
        <taxon>Fungi</taxon>
        <taxon>Dikarya</taxon>
        <taxon>Basidiomycota</taxon>
        <taxon>Pucciniomycotina</taxon>
        <taxon>Pucciniomycetes</taxon>
        <taxon>Pucciniales</taxon>
        <taxon>Pucciniaceae</taxon>
        <taxon>Puccinia</taxon>
    </lineage>
</organism>
<evidence type="ECO:0000313" key="2">
    <source>
        <dbReference type="EMBL" id="KNZ54341.1"/>
    </source>
</evidence>
<dbReference type="Proteomes" id="UP000037035">
    <property type="component" value="Unassembled WGS sequence"/>
</dbReference>
<dbReference type="AlphaFoldDB" id="A0A0L6V0S3"/>
<dbReference type="GO" id="GO:0007005">
    <property type="term" value="P:mitochondrion organization"/>
    <property type="evidence" value="ECO:0007669"/>
    <property type="project" value="InterPro"/>
</dbReference>
<evidence type="ECO:0000256" key="1">
    <source>
        <dbReference type="ARBA" id="ARBA00022824"/>
    </source>
</evidence>
<dbReference type="GO" id="GO:1990456">
    <property type="term" value="P:mitochondrion-endoplasmic reticulum membrane tethering"/>
    <property type="evidence" value="ECO:0007669"/>
    <property type="project" value="TreeGrafter"/>
</dbReference>
<proteinExistence type="predicted"/>
<dbReference type="EMBL" id="LAVV01007915">
    <property type="protein sequence ID" value="KNZ54341.1"/>
    <property type="molecule type" value="Genomic_DNA"/>
</dbReference>
<sequence>MSTNEVIIARDSKVMLNNENYTLWLIPIEAKLYKTKSLNIVTGAVACPDPEKDKENARLYVKLNEEAYAEIVQHLSPEVLAYVSSSLPTTDKFDGYKLWQLLKTKFAGDDITSKTTALKKFLAVEYESRSFSRTLHLMTK</sequence>
<keyword evidence="3" id="KW-1185">Reference proteome</keyword>
<dbReference type="GO" id="GO:0015914">
    <property type="term" value="P:phospholipid transport"/>
    <property type="evidence" value="ECO:0007669"/>
    <property type="project" value="TreeGrafter"/>
</dbReference>
<dbReference type="PANTHER" id="PTHR28204">
    <property type="entry name" value="MITOCHONDRIAL DISTRIBUTION AND MORPHOLOGY PROTEIN 12"/>
    <property type="match status" value="1"/>
</dbReference>
<evidence type="ECO:0008006" key="4">
    <source>
        <dbReference type="Google" id="ProtNLM"/>
    </source>
</evidence>
<accession>A0A0L6V0S3</accession>
<protein>
    <recommendedName>
        <fullName evidence="4">Retrotransposon Copia-like N-terminal domain-containing protein</fullName>
    </recommendedName>
</protein>
<comment type="caution">
    <text evidence="2">The sequence shown here is derived from an EMBL/GenBank/DDBJ whole genome shotgun (WGS) entry which is preliminary data.</text>
</comment>
<dbReference type="InterPro" id="IPR027532">
    <property type="entry name" value="Mdm12"/>
</dbReference>